<reference evidence="3 4" key="1">
    <citation type="submission" date="2020-10" db="EMBL/GenBank/DDBJ databases">
        <title>Connecting structure to function with the recovery of over 1000 high-quality activated sludge metagenome-assembled genomes encoding full-length rRNA genes using long-read sequencing.</title>
        <authorList>
            <person name="Singleton C.M."/>
            <person name="Petriglieri F."/>
            <person name="Kristensen J.M."/>
            <person name="Kirkegaard R.H."/>
            <person name="Michaelsen T.Y."/>
            <person name="Andersen M.H."/>
            <person name="Karst S.M."/>
            <person name="Dueholm M.S."/>
            <person name="Nielsen P.H."/>
            <person name="Albertsen M."/>
        </authorList>
    </citation>
    <scope>NUCLEOTIDE SEQUENCE [LARGE SCALE GENOMIC DNA]</scope>
    <source>
        <strain evidence="3">OdNE_18-Q3-R46-58_MAXAC.008</strain>
    </source>
</reference>
<evidence type="ECO:0000313" key="3">
    <source>
        <dbReference type="EMBL" id="MBK8573876.1"/>
    </source>
</evidence>
<evidence type="ECO:0000256" key="1">
    <source>
        <dbReference type="SAM" id="MobiDB-lite"/>
    </source>
</evidence>
<evidence type="ECO:0000313" key="4">
    <source>
        <dbReference type="Proteomes" id="UP000709959"/>
    </source>
</evidence>
<feature type="compositionally biased region" description="Pro residues" evidence="1">
    <location>
        <begin position="514"/>
        <end position="523"/>
    </location>
</feature>
<sequence>MITRRPFRLGLALAVLLGGAVLQAARKESWVEVRSPHFVAYSDAGEAEARRTLEGFEGIRSVFSKVLPGIKVDLHKPVVVIVAENEASMRRFTPDQFAGKDPKRPSGLYMRGRERDLAIVRLDAGHQEDQPFAVVFHEYTHAIIHNNFSALPTWLDEGIAEFYGATEIRSKRVLLGRVPFHHLDTLRRGRMPLKALLQVNHGSPEYVEGSKANTFYAQSWAMVHFLFMDEEARKGDTLAAYLRALSRQADPLAAAQEGFGDLAKFEGRIAQYVSRPSLSFFDMALQITLSDKDFKVRPVSEAEALVVRAEVLAQLRKEEEAGLLLDQARALDPRSPHVQAALGLTALRQGDWSSAERALRSAHAAGSTDFRVPLRLAELALQRASDPPATPDMIREWLEEARRLEPDFPGTHMALCQFHSKHPQEAEKAIQAGRAAIQLAPADITMRLNFGSVLMVLGLEAEAKEMGAQAARMADEAWERQALASYQAQLAQFLEYRAAVAKVPEVPLQKPGEPDPSTPPTRPARPGVKPLKFWLPDSLAGLSREVHAAVAQGRLDEAIQLVQAALPKAKGPYEKPSLKALLDHLKGRKAGY</sequence>
<evidence type="ECO:0000259" key="2">
    <source>
        <dbReference type="Pfam" id="PF07607"/>
    </source>
</evidence>
<dbReference type="EMBL" id="JADKCH010000033">
    <property type="protein sequence ID" value="MBK8573876.1"/>
    <property type="molecule type" value="Genomic_DNA"/>
</dbReference>
<dbReference type="InterPro" id="IPR011990">
    <property type="entry name" value="TPR-like_helical_dom_sf"/>
</dbReference>
<dbReference type="AlphaFoldDB" id="A0A936K782"/>
<accession>A0A936K782</accession>
<feature type="region of interest" description="Disordered" evidence="1">
    <location>
        <begin position="507"/>
        <end position="528"/>
    </location>
</feature>
<dbReference type="Gene3D" id="1.25.40.10">
    <property type="entry name" value="Tetratricopeptide repeat domain"/>
    <property type="match status" value="1"/>
</dbReference>
<comment type="caution">
    <text evidence="3">The sequence shown here is derived from an EMBL/GenBank/DDBJ whole genome shotgun (WGS) entry which is preliminary data.</text>
</comment>
<dbReference type="InterPro" id="IPR011464">
    <property type="entry name" value="DUF1570"/>
</dbReference>
<protein>
    <submittedName>
        <fullName evidence="3">DUF1570 domain-containing protein</fullName>
    </submittedName>
</protein>
<gene>
    <name evidence="3" type="ORF">IPN91_14935</name>
</gene>
<organism evidence="3 4">
    <name type="scientific">Candidatus Geothrix odensensis</name>
    <dbReference type="NCBI Taxonomy" id="2954440"/>
    <lineage>
        <taxon>Bacteria</taxon>
        <taxon>Pseudomonadati</taxon>
        <taxon>Acidobacteriota</taxon>
        <taxon>Holophagae</taxon>
        <taxon>Holophagales</taxon>
        <taxon>Holophagaceae</taxon>
        <taxon>Geothrix</taxon>
    </lineage>
</organism>
<dbReference type="Proteomes" id="UP000709959">
    <property type="component" value="Unassembled WGS sequence"/>
</dbReference>
<name>A0A936K782_9BACT</name>
<feature type="domain" description="DUF1570" evidence="2">
    <location>
        <begin position="133"/>
        <end position="248"/>
    </location>
</feature>
<dbReference type="Pfam" id="PF07607">
    <property type="entry name" value="DUF1570"/>
    <property type="match status" value="1"/>
</dbReference>
<dbReference type="SUPFAM" id="SSF48452">
    <property type="entry name" value="TPR-like"/>
    <property type="match status" value="1"/>
</dbReference>
<proteinExistence type="predicted"/>